<feature type="region of interest" description="Disordered" evidence="5">
    <location>
        <begin position="160"/>
        <end position="197"/>
    </location>
</feature>
<keyword evidence="1" id="KW-0479">Metal-binding</keyword>
<feature type="region of interest" description="Disordered" evidence="5">
    <location>
        <begin position="1"/>
        <end position="121"/>
    </location>
</feature>
<dbReference type="OrthoDB" id="6270329at2759"/>
<accession>A0A1R0H1M7</accession>
<evidence type="ECO:0000259" key="6">
    <source>
        <dbReference type="PROSITE" id="PS50089"/>
    </source>
</evidence>
<evidence type="ECO:0000256" key="2">
    <source>
        <dbReference type="ARBA" id="ARBA00022771"/>
    </source>
</evidence>
<dbReference type="SUPFAM" id="SSF57850">
    <property type="entry name" value="RING/U-box"/>
    <property type="match status" value="1"/>
</dbReference>
<dbReference type="GO" id="GO:0061630">
    <property type="term" value="F:ubiquitin protein ligase activity"/>
    <property type="evidence" value="ECO:0007669"/>
    <property type="project" value="InterPro"/>
</dbReference>
<evidence type="ECO:0000256" key="5">
    <source>
        <dbReference type="SAM" id="MobiDB-lite"/>
    </source>
</evidence>
<dbReference type="Pfam" id="PF13923">
    <property type="entry name" value="zf-C3HC4_2"/>
    <property type="match status" value="1"/>
</dbReference>
<keyword evidence="2 4" id="KW-0863">Zinc-finger</keyword>
<dbReference type="GO" id="GO:0140082">
    <property type="term" value="F:SUMO-ubiquitin ligase activity"/>
    <property type="evidence" value="ECO:0007669"/>
    <property type="project" value="TreeGrafter"/>
</dbReference>
<keyword evidence="3" id="KW-0862">Zinc</keyword>
<evidence type="ECO:0000256" key="1">
    <source>
        <dbReference type="ARBA" id="ARBA00022723"/>
    </source>
</evidence>
<dbReference type="GO" id="GO:0008270">
    <property type="term" value="F:zinc ion binding"/>
    <property type="evidence" value="ECO:0007669"/>
    <property type="project" value="UniProtKB-KW"/>
</dbReference>
<evidence type="ECO:0000313" key="7">
    <source>
        <dbReference type="EMBL" id="OLY83034.1"/>
    </source>
</evidence>
<sequence length="269" mass="29919">MSQDYGKRRDDSQMVFNSQHTNETDVIRSAGPNSDRSETVNPVVPLELSVDDRPVECSPKRRRGLGKGSQSPVQIDIPSSPELHSQPENSTSQTGKAPRGARASRRSRNQTRNTNKDKRVVEILDVTPKSISIDGESFDATANQNLVLNVDDVTQNLHNSDIQKQKDKVLPGEAQVEPAENQESEDPNTFTKETSRGTDVEFKRRATFKCMICLDSPVDSVLNKSCGHVFCENCIMTSIIASKKCPVCRKNLTEKTLISFQFLLGKRAK</sequence>
<dbReference type="Gene3D" id="3.30.40.10">
    <property type="entry name" value="Zinc/RING finger domain, C3HC4 (zinc finger)"/>
    <property type="match status" value="1"/>
</dbReference>
<keyword evidence="8" id="KW-1185">Reference proteome</keyword>
<dbReference type="GO" id="GO:0033768">
    <property type="term" value="C:SUMO-targeted ubiquitin ligase complex"/>
    <property type="evidence" value="ECO:0007669"/>
    <property type="project" value="TreeGrafter"/>
</dbReference>
<dbReference type="GO" id="GO:0032183">
    <property type="term" value="F:SUMO binding"/>
    <property type="evidence" value="ECO:0007669"/>
    <property type="project" value="TreeGrafter"/>
</dbReference>
<protein>
    <submittedName>
        <fullName evidence="7">E3 ubiquitin-protein ligase complex slx8-rfp subunit slx8</fullName>
    </submittedName>
</protein>
<dbReference type="PANTHER" id="PTHR47094:SF1">
    <property type="entry name" value="RING-TYPE E3 UBIQUITIN TRANSFERASE"/>
    <property type="match status" value="1"/>
</dbReference>
<feature type="compositionally biased region" description="Basic and acidic residues" evidence="5">
    <location>
        <begin position="161"/>
        <end position="170"/>
    </location>
</feature>
<name>A0A1R0H1M7_9FUNG</name>
<dbReference type="InterPro" id="IPR001841">
    <property type="entry name" value="Znf_RING"/>
</dbReference>
<reference evidence="7 8" key="1">
    <citation type="journal article" date="2016" name="Mol. Biol. Evol.">
        <title>Genome-Wide Survey of Gut Fungi (Harpellales) Reveals the First Horizontally Transferred Ubiquitin Gene from a Mosquito Host.</title>
        <authorList>
            <person name="Wang Y."/>
            <person name="White M.M."/>
            <person name="Kvist S."/>
            <person name="Moncalvo J.M."/>
        </authorList>
    </citation>
    <scope>NUCLEOTIDE SEQUENCE [LARGE SCALE GENOMIC DNA]</scope>
    <source>
        <strain evidence="7 8">ALG-7-W6</strain>
    </source>
</reference>
<feature type="compositionally biased region" description="Basic and acidic residues" evidence="5">
    <location>
        <begin position="1"/>
        <end position="12"/>
    </location>
</feature>
<dbReference type="Proteomes" id="UP000187455">
    <property type="component" value="Unassembled WGS sequence"/>
</dbReference>
<dbReference type="SMART" id="SM00184">
    <property type="entry name" value="RING"/>
    <property type="match status" value="1"/>
</dbReference>
<organism evidence="7 8">
    <name type="scientific">Smittium mucronatum</name>
    <dbReference type="NCBI Taxonomy" id="133383"/>
    <lineage>
        <taxon>Eukaryota</taxon>
        <taxon>Fungi</taxon>
        <taxon>Fungi incertae sedis</taxon>
        <taxon>Zoopagomycota</taxon>
        <taxon>Kickxellomycotina</taxon>
        <taxon>Harpellomycetes</taxon>
        <taxon>Harpellales</taxon>
        <taxon>Legeriomycetaceae</taxon>
        <taxon>Smittium</taxon>
    </lineage>
</organism>
<feature type="domain" description="RING-type" evidence="6">
    <location>
        <begin position="210"/>
        <end position="249"/>
    </location>
</feature>
<feature type="compositionally biased region" description="Basic and acidic residues" evidence="5">
    <location>
        <begin position="50"/>
        <end position="59"/>
    </location>
</feature>
<dbReference type="InterPro" id="IPR017907">
    <property type="entry name" value="Znf_RING_CS"/>
</dbReference>
<dbReference type="PANTHER" id="PTHR47094">
    <property type="entry name" value="ELFLESS, ISOFORM B"/>
    <property type="match status" value="1"/>
</dbReference>
<dbReference type="STRING" id="133383.A0A1R0H1M7"/>
<dbReference type="AlphaFoldDB" id="A0A1R0H1M7"/>
<proteinExistence type="predicted"/>
<dbReference type="InterPro" id="IPR049627">
    <property type="entry name" value="SLX8"/>
</dbReference>
<dbReference type="InterPro" id="IPR013083">
    <property type="entry name" value="Znf_RING/FYVE/PHD"/>
</dbReference>
<dbReference type="EMBL" id="LSSL01001109">
    <property type="protein sequence ID" value="OLY83034.1"/>
    <property type="molecule type" value="Genomic_DNA"/>
</dbReference>
<evidence type="ECO:0000256" key="4">
    <source>
        <dbReference type="PROSITE-ProRule" id="PRU00175"/>
    </source>
</evidence>
<comment type="caution">
    <text evidence="7">The sequence shown here is derived from an EMBL/GenBank/DDBJ whole genome shotgun (WGS) entry which is preliminary data.</text>
</comment>
<dbReference type="PROSITE" id="PS00518">
    <property type="entry name" value="ZF_RING_1"/>
    <property type="match status" value="1"/>
</dbReference>
<dbReference type="GO" id="GO:0006511">
    <property type="term" value="P:ubiquitin-dependent protein catabolic process"/>
    <property type="evidence" value="ECO:0007669"/>
    <property type="project" value="TreeGrafter"/>
</dbReference>
<dbReference type="PROSITE" id="PS50089">
    <property type="entry name" value="ZF_RING_2"/>
    <property type="match status" value="1"/>
</dbReference>
<evidence type="ECO:0000256" key="3">
    <source>
        <dbReference type="ARBA" id="ARBA00022833"/>
    </source>
</evidence>
<evidence type="ECO:0000313" key="8">
    <source>
        <dbReference type="Proteomes" id="UP000187455"/>
    </source>
</evidence>
<gene>
    <name evidence="7" type="ORF">AYI68_g2837</name>
</gene>
<feature type="compositionally biased region" description="Polar residues" evidence="5">
    <location>
        <begin position="82"/>
        <end position="95"/>
    </location>
</feature>